<reference evidence="1 2" key="1">
    <citation type="submission" date="2024-09" db="EMBL/GenBank/DDBJ databases">
        <title>Chromosome-scale assembly of Riccia fluitans.</title>
        <authorList>
            <person name="Paukszto L."/>
            <person name="Sawicki J."/>
            <person name="Karawczyk K."/>
            <person name="Piernik-Szablinska J."/>
            <person name="Szczecinska M."/>
            <person name="Mazdziarz M."/>
        </authorList>
    </citation>
    <scope>NUCLEOTIDE SEQUENCE [LARGE SCALE GENOMIC DNA]</scope>
    <source>
        <strain evidence="1">Rf_01</strain>
        <tissue evidence="1">Aerial parts of the thallus</tissue>
    </source>
</reference>
<dbReference type="Proteomes" id="UP001605036">
    <property type="component" value="Unassembled WGS sequence"/>
</dbReference>
<keyword evidence="2" id="KW-1185">Reference proteome</keyword>
<accession>A0ABD1ZKN7</accession>
<dbReference type="EMBL" id="JBHFFA010000001">
    <property type="protein sequence ID" value="KAL2651988.1"/>
    <property type="molecule type" value="Genomic_DNA"/>
</dbReference>
<protein>
    <submittedName>
        <fullName evidence="1">Uncharacterized protein</fullName>
    </submittedName>
</protein>
<gene>
    <name evidence="1" type="ORF">R1flu_020116</name>
</gene>
<comment type="caution">
    <text evidence="1">The sequence shown here is derived from an EMBL/GenBank/DDBJ whole genome shotgun (WGS) entry which is preliminary data.</text>
</comment>
<sequence length="72" mass="7976">MLKLGTLVERFCCSEFRGYLEGRPYTVLSKMGSSGATSPEEEPALPNLVQLLEYSATIYIFPNKQIKCPGTT</sequence>
<name>A0ABD1ZKN7_9MARC</name>
<evidence type="ECO:0000313" key="2">
    <source>
        <dbReference type="Proteomes" id="UP001605036"/>
    </source>
</evidence>
<proteinExistence type="predicted"/>
<dbReference type="AlphaFoldDB" id="A0ABD1ZKN7"/>
<evidence type="ECO:0000313" key="1">
    <source>
        <dbReference type="EMBL" id="KAL2651988.1"/>
    </source>
</evidence>
<organism evidence="1 2">
    <name type="scientific">Riccia fluitans</name>
    <dbReference type="NCBI Taxonomy" id="41844"/>
    <lineage>
        <taxon>Eukaryota</taxon>
        <taxon>Viridiplantae</taxon>
        <taxon>Streptophyta</taxon>
        <taxon>Embryophyta</taxon>
        <taxon>Marchantiophyta</taxon>
        <taxon>Marchantiopsida</taxon>
        <taxon>Marchantiidae</taxon>
        <taxon>Marchantiales</taxon>
        <taxon>Ricciaceae</taxon>
        <taxon>Riccia</taxon>
    </lineage>
</organism>